<dbReference type="Gene3D" id="3.40.50.300">
    <property type="entry name" value="P-loop containing nucleotide triphosphate hydrolases"/>
    <property type="match status" value="1"/>
</dbReference>
<reference evidence="2 3" key="1">
    <citation type="journal article" date="2017" name="Mol. Biol. Evol.">
        <title>The 4-celled Tetrabaena socialis nuclear genome reveals the essential components for genetic control of cell number at the origin of multicellularity in the volvocine lineage.</title>
        <authorList>
            <person name="Featherston J."/>
            <person name="Arakaki Y."/>
            <person name="Hanschen E.R."/>
            <person name="Ferris P.J."/>
            <person name="Michod R.E."/>
            <person name="Olson B.J.S.C."/>
            <person name="Nozaki H."/>
            <person name="Durand P.M."/>
        </authorList>
    </citation>
    <scope>NUCLEOTIDE SEQUENCE [LARGE SCALE GENOMIC DNA]</scope>
    <source>
        <strain evidence="2 3">NIES-571</strain>
    </source>
</reference>
<keyword evidence="2" id="KW-0378">Hydrolase</keyword>
<dbReference type="Pfam" id="PF00271">
    <property type="entry name" value="Helicase_C"/>
    <property type="match status" value="1"/>
</dbReference>
<dbReference type="Proteomes" id="UP000236333">
    <property type="component" value="Unassembled WGS sequence"/>
</dbReference>
<accession>A0A2J7WF79</accession>
<dbReference type="OrthoDB" id="196131at2759"/>
<dbReference type="InterPro" id="IPR027417">
    <property type="entry name" value="P-loop_NTPase"/>
</dbReference>
<feature type="non-terminal residue" evidence="2">
    <location>
        <position position="39"/>
    </location>
</feature>
<proteinExistence type="predicted"/>
<dbReference type="SUPFAM" id="SSF52540">
    <property type="entry name" value="P-loop containing nucleoside triphosphate hydrolases"/>
    <property type="match status" value="1"/>
</dbReference>
<sequence length="39" mass="4046">GVEAVAVHGDKAQEDRHAGIAQFKAGERDVLVATDVASK</sequence>
<dbReference type="EMBL" id="PGGS01005670">
    <property type="protein sequence ID" value="PNG62198.1"/>
    <property type="molecule type" value="Genomic_DNA"/>
</dbReference>
<name>A0A2J7WF79_9CHLO</name>
<keyword evidence="3" id="KW-1185">Reference proteome</keyword>
<evidence type="ECO:0000313" key="2">
    <source>
        <dbReference type="EMBL" id="PNG62198.1"/>
    </source>
</evidence>
<protein>
    <submittedName>
        <fullName evidence="2">DEAD-box ATP-dependent RNA helicase 35</fullName>
    </submittedName>
</protein>
<keyword evidence="2" id="KW-0067">ATP-binding</keyword>
<keyword evidence="2" id="KW-0547">Nucleotide-binding</keyword>
<feature type="non-terminal residue" evidence="2">
    <location>
        <position position="1"/>
    </location>
</feature>
<keyword evidence="2" id="KW-0347">Helicase</keyword>
<evidence type="ECO:0000313" key="3">
    <source>
        <dbReference type="Proteomes" id="UP000236333"/>
    </source>
</evidence>
<dbReference type="InterPro" id="IPR001650">
    <property type="entry name" value="Helicase_C-like"/>
</dbReference>
<gene>
    <name evidence="2" type="ORF">TSOC_015468</name>
</gene>
<dbReference type="GO" id="GO:0004386">
    <property type="term" value="F:helicase activity"/>
    <property type="evidence" value="ECO:0007669"/>
    <property type="project" value="UniProtKB-KW"/>
</dbReference>
<evidence type="ECO:0000259" key="1">
    <source>
        <dbReference type="Pfam" id="PF00271"/>
    </source>
</evidence>
<comment type="caution">
    <text evidence="2">The sequence shown here is derived from an EMBL/GenBank/DDBJ whole genome shotgun (WGS) entry which is preliminary data.</text>
</comment>
<dbReference type="AlphaFoldDB" id="A0A2J7WF79"/>
<organism evidence="2 3">
    <name type="scientific">Tetrabaena socialis</name>
    <dbReference type="NCBI Taxonomy" id="47790"/>
    <lineage>
        <taxon>Eukaryota</taxon>
        <taxon>Viridiplantae</taxon>
        <taxon>Chlorophyta</taxon>
        <taxon>core chlorophytes</taxon>
        <taxon>Chlorophyceae</taxon>
        <taxon>CS clade</taxon>
        <taxon>Chlamydomonadales</taxon>
        <taxon>Tetrabaenaceae</taxon>
        <taxon>Tetrabaena</taxon>
    </lineage>
</organism>
<feature type="domain" description="Helicase C-terminal" evidence="1">
    <location>
        <begin position="1"/>
        <end position="38"/>
    </location>
</feature>